<dbReference type="Pfam" id="PF01595">
    <property type="entry name" value="CNNM"/>
    <property type="match status" value="1"/>
</dbReference>
<comment type="subcellular location">
    <subcellularLocation>
        <location evidence="1">Cell membrane</location>
        <topology evidence="1">Multi-pass membrane protein</topology>
    </subcellularLocation>
</comment>
<evidence type="ECO:0000256" key="12">
    <source>
        <dbReference type="SAM" id="Phobius"/>
    </source>
</evidence>
<dbReference type="Gene3D" id="3.10.580.10">
    <property type="entry name" value="CBS-domain"/>
    <property type="match status" value="1"/>
</dbReference>
<evidence type="ECO:0000313" key="15">
    <source>
        <dbReference type="EMBL" id="CAL8077508.1"/>
    </source>
</evidence>
<feature type="transmembrane region" description="Helical" evidence="12">
    <location>
        <begin position="390"/>
        <end position="411"/>
    </location>
</feature>
<keyword evidence="10" id="KW-0129">CBS domain</keyword>
<evidence type="ECO:0000256" key="11">
    <source>
        <dbReference type="PROSITE-ProRule" id="PRU01193"/>
    </source>
</evidence>
<evidence type="ECO:0000259" key="13">
    <source>
        <dbReference type="PROSITE" id="PS51371"/>
    </source>
</evidence>
<organism evidence="15 16">
    <name type="scientific">Orchesella dallaii</name>
    <dbReference type="NCBI Taxonomy" id="48710"/>
    <lineage>
        <taxon>Eukaryota</taxon>
        <taxon>Metazoa</taxon>
        <taxon>Ecdysozoa</taxon>
        <taxon>Arthropoda</taxon>
        <taxon>Hexapoda</taxon>
        <taxon>Collembola</taxon>
        <taxon>Entomobryomorpha</taxon>
        <taxon>Entomobryoidea</taxon>
        <taxon>Orchesellidae</taxon>
        <taxon>Orchesellinae</taxon>
        <taxon>Orchesella</taxon>
    </lineage>
</organism>
<evidence type="ECO:0000256" key="4">
    <source>
        <dbReference type="ARBA" id="ARBA00022475"/>
    </source>
</evidence>
<feature type="domain" description="CBS" evidence="13">
    <location>
        <begin position="526"/>
        <end position="587"/>
    </location>
</feature>
<evidence type="ECO:0000313" key="16">
    <source>
        <dbReference type="Proteomes" id="UP001642540"/>
    </source>
</evidence>
<feature type="domain" description="CNNM transmembrane" evidence="14">
    <location>
        <begin position="328"/>
        <end position="507"/>
    </location>
</feature>
<gene>
    <name evidence="15" type="ORF">ODALV1_LOCUS3832</name>
</gene>
<feature type="transmembrane region" description="Helical" evidence="12">
    <location>
        <begin position="447"/>
        <end position="467"/>
    </location>
</feature>
<dbReference type="SUPFAM" id="SSF51206">
    <property type="entry name" value="cAMP-binding domain-like"/>
    <property type="match status" value="1"/>
</dbReference>
<evidence type="ECO:0000259" key="14">
    <source>
        <dbReference type="PROSITE" id="PS51846"/>
    </source>
</evidence>
<feature type="transmembrane region" description="Helical" evidence="12">
    <location>
        <begin position="332"/>
        <end position="359"/>
    </location>
</feature>
<protein>
    <recommendedName>
        <fullName evidence="17">Metal transporter CNNM2</fullName>
    </recommendedName>
</protein>
<dbReference type="Pfam" id="PF25511">
    <property type="entry name" value="Ig_CNNM4_N"/>
    <property type="match status" value="1"/>
</dbReference>
<dbReference type="Gene3D" id="2.60.120.10">
    <property type="entry name" value="Jelly Rolls"/>
    <property type="match status" value="1"/>
</dbReference>
<keyword evidence="9 11" id="KW-0472">Membrane</keyword>
<dbReference type="EMBL" id="CAXLJM020000013">
    <property type="protein sequence ID" value="CAL8077508.1"/>
    <property type="molecule type" value="Genomic_DNA"/>
</dbReference>
<reference evidence="15 16" key="1">
    <citation type="submission" date="2024-08" db="EMBL/GenBank/DDBJ databases">
        <authorList>
            <person name="Cucini C."/>
            <person name="Frati F."/>
        </authorList>
    </citation>
    <scope>NUCLEOTIDE SEQUENCE [LARGE SCALE GENOMIC DNA]</scope>
</reference>
<comment type="similarity">
    <text evidence="2">Belongs to the ACDP family.</text>
</comment>
<dbReference type="CDD" id="cd04590">
    <property type="entry name" value="CBS_pair_CorC_HlyC_assoc"/>
    <property type="match status" value="1"/>
</dbReference>
<evidence type="ECO:0000256" key="7">
    <source>
        <dbReference type="ARBA" id="ARBA00022989"/>
    </source>
</evidence>
<dbReference type="Proteomes" id="UP001642540">
    <property type="component" value="Unassembled WGS sequence"/>
</dbReference>
<keyword evidence="5 11" id="KW-0812">Transmembrane</keyword>
<name>A0ABP1Q0A4_9HEXA</name>
<keyword evidence="3" id="KW-0813">Transport</keyword>
<sequence length="1002" mass="112095">MVVKSYYAKQMQQHKWHQLHRQEHEQKQPAGITSRCRPSVSNYNHNDYFYCSAFLKYKLHVVNSRNKLPSTGSCRRSGYSGSSTAFILLVISLLNAFFVGGASVNAALEDDLLMNSNYGGSLTITTNAPSIQNATSTSTNNATTPHNIANGTTFTTVDNAQVNDTKVAPNPSVITKHGSLIYQVIQNPIFTASPAKMGQFIQQTATVYGFRVEEAAKGVSYKDGASVILANSQAVIRFFGVGFTNNTIIRFVTEEGARGTDCDDVSSTKYFHFDNSQISEHSAVATVQLPPLDEDEKFFYLCIREDNIEMPWVHQGTEDWIVLTTYNKWIPVWAHIIMLVVLLTLSGLFSGLNLGLMAIDRTELKIIMNAGTEKEKRYAKQIRPLRENGNYLLCSLLLGNVLVNATLTILLDDLTSGLIAVIGSTVGIVIFGEIVPQAVCSRHGLAVGAKTVWITKLFMAITFPLSYPISVILDKALGEELGNVYNRARLKELILVTQGTNDLEKDEVNIISGALELKQKTVAHVMTRLEDVYMLHIDAILDFDTVSEIMSNGYSRIPVYEKSRGNVISLLYARDLAFVDADDKMPLRSICEFYDNPCHFVFENTTLDVLFKTFKQGNKGHMAFVHRVKTNDKSDPVYEVIGLVTMEDVIEELIQEEINDETDIGGPEHKKRSRGRYNSIAEVAIGRFKTDGVTVSAQLTFAAFQYLSTAVDEFNDTRISKTVLERLLKQSIYFHIKIKNKDTMSTDASTILYERGKPADYFIMILEGKVYAEIGKENLIFESGPFSYFGTNSLSLTSTGDVSLPLEFRKSSPDTSLQSITAVYIPDYNVRAVTDLTYVKISRSMYIAAKQATVFEKSYSATDHEYNSDKIDEQLQKHLLDEGKRNSDKTMEKSLAMTTPADICEKLQESNDERNVPDIVLTQPHHLHHHQQQDRILIGDNNNICLNTGNNFELQEKQDELSRNNLSRVIICPKDDKPDPLPEVTFQGKLIGDADDNLSCKL</sequence>
<dbReference type="InterPro" id="IPR046342">
    <property type="entry name" value="CBS_dom_sf"/>
</dbReference>
<evidence type="ECO:0000256" key="6">
    <source>
        <dbReference type="ARBA" id="ARBA00022737"/>
    </source>
</evidence>
<accession>A0ABP1Q0A4</accession>
<feature type="transmembrane region" description="Helical" evidence="12">
    <location>
        <begin position="85"/>
        <end position="108"/>
    </location>
</feature>
<dbReference type="InterPro" id="IPR044751">
    <property type="entry name" value="Ion_transp-like_CBS"/>
</dbReference>
<keyword evidence="8" id="KW-0406">Ion transport</keyword>
<dbReference type="InterPro" id="IPR018490">
    <property type="entry name" value="cNMP-bd_dom_sf"/>
</dbReference>
<keyword evidence="16" id="KW-1185">Reference proteome</keyword>
<dbReference type="SUPFAM" id="SSF54631">
    <property type="entry name" value="CBS-domain pair"/>
    <property type="match status" value="1"/>
</dbReference>
<keyword evidence="4" id="KW-1003">Cell membrane</keyword>
<evidence type="ECO:0000256" key="9">
    <source>
        <dbReference type="ARBA" id="ARBA00023136"/>
    </source>
</evidence>
<dbReference type="InterPro" id="IPR045095">
    <property type="entry name" value="ACDP"/>
</dbReference>
<dbReference type="PROSITE" id="PS51371">
    <property type="entry name" value="CBS"/>
    <property type="match status" value="2"/>
</dbReference>
<dbReference type="InterPro" id="IPR000644">
    <property type="entry name" value="CBS_dom"/>
</dbReference>
<evidence type="ECO:0000256" key="1">
    <source>
        <dbReference type="ARBA" id="ARBA00004651"/>
    </source>
</evidence>
<dbReference type="PROSITE" id="PS51846">
    <property type="entry name" value="CNNM"/>
    <property type="match status" value="1"/>
</dbReference>
<dbReference type="Pfam" id="PF25562">
    <property type="entry name" value="CNBH_CNNM2_C"/>
    <property type="match status" value="1"/>
</dbReference>
<feature type="transmembrane region" description="Helical" evidence="12">
    <location>
        <begin position="417"/>
        <end position="435"/>
    </location>
</feature>
<keyword evidence="7 11" id="KW-1133">Transmembrane helix</keyword>
<dbReference type="PANTHER" id="PTHR12064:SF94">
    <property type="entry name" value="UNEXTENDED PROTEIN"/>
    <property type="match status" value="1"/>
</dbReference>
<evidence type="ECO:0008006" key="17">
    <source>
        <dbReference type="Google" id="ProtNLM"/>
    </source>
</evidence>
<dbReference type="InterPro" id="IPR014710">
    <property type="entry name" value="RmlC-like_jellyroll"/>
</dbReference>
<dbReference type="InterPro" id="IPR057492">
    <property type="entry name" value="Ig_CNNM1/2/4_N"/>
</dbReference>
<evidence type="ECO:0000256" key="3">
    <source>
        <dbReference type="ARBA" id="ARBA00022448"/>
    </source>
</evidence>
<evidence type="ECO:0000256" key="10">
    <source>
        <dbReference type="PROSITE-ProRule" id="PRU00703"/>
    </source>
</evidence>
<feature type="domain" description="CBS" evidence="13">
    <location>
        <begin position="594"/>
        <end position="661"/>
    </location>
</feature>
<dbReference type="InterPro" id="IPR002550">
    <property type="entry name" value="CNNM"/>
</dbReference>
<dbReference type="PANTHER" id="PTHR12064">
    <property type="entry name" value="METAL TRANSPORTER CNNM"/>
    <property type="match status" value="1"/>
</dbReference>
<comment type="caution">
    <text evidence="15">The sequence shown here is derived from an EMBL/GenBank/DDBJ whole genome shotgun (WGS) entry which is preliminary data.</text>
</comment>
<evidence type="ECO:0000256" key="5">
    <source>
        <dbReference type="ARBA" id="ARBA00022692"/>
    </source>
</evidence>
<proteinExistence type="inferred from homology"/>
<evidence type="ECO:0000256" key="8">
    <source>
        <dbReference type="ARBA" id="ARBA00023065"/>
    </source>
</evidence>
<evidence type="ECO:0000256" key="2">
    <source>
        <dbReference type="ARBA" id="ARBA00010484"/>
    </source>
</evidence>
<keyword evidence="6" id="KW-0677">Repeat</keyword>